<dbReference type="AlphaFoldDB" id="M5IQ78"/>
<protein>
    <submittedName>
        <fullName evidence="2">Uncharacterized protein</fullName>
    </submittedName>
</protein>
<reference evidence="2 3" key="1">
    <citation type="journal article" date="2013" name="Genome Announc.">
        <title>Genome Sequence of Campylobacter showae UNSWCD, Isolated from a Patient with Crohn's Disease.</title>
        <authorList>
            <person name="Tay A.P."/>
            <person name="Kaakoush N.O."/>
            <person name="Deshpande N.P."/>
            <person name="Chen Z."/>
            <person name="Mitchell H."/>
            <person name="Wilkins M.R."/>
        </authorList>
    </citation>
    <scope>NUCLEOTIDE SEQUENCE [LARGE SCALE GENOMIC DNA]</scope>
    <source>
        <strain evidence="2 3">CSUNSWCD</strain>
    </source>
</reference>
<evidence type="ECO:0000256" key="1">
    <source>
        <dbReference type="SAM" id="Phobius"/>
    </source>
</evidence>
<keyword evidence="1" id="KW-1133">Transmembrane helix</keyword>
<organism evidence="2 3">
    <name type="scientific">Campylobacter showae CSUNSWCD</name>
    <dbReference type="NCBI Taxonomy" id="1244083"/>
    <lineage>
        <taxon>Bacteria</taxon>
        <taxon>Pseudomonadati</taxon>
        <taxon>Campylobacterota</taxon>
        <taxon>Epsilonproteobacteria</taxon>
        <taxon>Campylobacterales</taxon>
        <taxon>Campylobacteraceae</taxon>
        <taxon>Campylobacter</taxon>
    </lineage>
</organism>
<keyword evidence="1" id="KW-0472">Membrane</keyword>
<name>M5IQ78_9BACT</name>
<comment type="caution">
    <text evidence="2">The sequence shown here is derived from an EMBL/GenBank/DDBJ whole genome shotgun (WGS) entry which is preliminary data.</text>
</comment>
<accession>M5IQ78</accession>
<keyword evidence="1" id="KW-0812">Transmembrane</keyword>
<gene>
    <name evidence="2" type="ORF">CSUNSWCD_931</name>
</gene>
<dbReference type="Proteomes" id="UP000011939">
    <property type="component" value="Unassembled WGS sequence"/>
</dbReference>
<evidence type="ECO:0000313" key="2">
    <source>
        <dbReference type="EMBL" id="EKU10403.1"/>
    </source>
</evidence>
<feature type="transmembrane region" description="Helical" evidence="1">
    <location>
        <begin position="6"/>
        <end position="24"/>
    </location>
</feature>
<sequence>MSETKFPNFALCLFKSFCVFWYLLLNRLKFKYFYCYPL</sequence>
<evidence type="ECO:0000313" key="3">
    <source>
        <dbReference type="Proteomes" id="UP000011939"/>
    </source>
</evidence>
<proteinExistence type="predicted"/>
<dbReference type="PATRIC" id="fig|1244083.3.peg.2175"/>
<dbReference type="EMBL" id="AMZQ01000013">
    <property type="protein sequence ID" value="EKU10403.1"/>
    <property type="molecule type" value="Genomic_DNA"/>
</dbReference>